<organism evidence="14 15">
    <name type="scientific">Cohnella lupini</name>
    <dbReference type="NCBI Taxonomy" id="1294267"/>
    <lineage>
        <taxon>Bacteria</taxon>
        <taxon>Bacillati</taxon>
        <taxon>Bacillota</taxon>
        <taxon>Bacilli</taxon>
        <taxon>Bacillales</taxon>
        <taxon>Paenibacillaceae</taxon>
        <taxon>Cohnella</taxon>
    </lineage>
</organism>
<proteinExistence type="inferred from homology"/>
<dbReference type="InterPro" id="IPR034213">
    <property type="entry name" value="S8_Vpr-like"/>
</dbReference>
<comment type="similarity">
    <text evidence="1 9 10">Belongs to the peptidase S8 family.</text>
</comment>
<dbReference type="Gene3D" id="3.50.30.30">
    <property type="match status" value="1"/>
</dbReference>
<dbReference type="PROSITE" id="PS51272">
    <property type="entry name" value="SLH"/>
    <property type="match status" value="3"/>
</dbReference>
<keyword evidence="15" id="KW-1185">Reference proteome</keyword>
<dbReference type="InterPro" id="IPR003137">
    <property type="entry name" value="PA_domain"/>
</dbReference>
<keyword evidence="6 9" id="KW-0378">Hydrolase</keyword>
<keyword evidence="5 12" id="KW-0732">Signal</keyword>
<feature type="active site" description="Charge relay system" evidence="8 9">
    <location>
        <position position="266"/>
    </location>
</feature>
<dbReference type="InterPro" id="IPR023827">
    <property type="entry name" value="Peptidase_S8_Asp-AS"/>
</dbReference>
<dbReference type="Proteomes" id="UP000256869">
    <property type="component" value="Unassembled WGS sequence"/>
</dbReference>
<evidence type="ECO:0000256" key="4">
    <source>
        <dbReference type="ARBA" id="ARBA00022670"/>
    </source>
</evidence>
<feature type="domain" description="SLH" evidence="13">
    <location>
        <begin position="1299"/>
        <end position="1357"/>
    </location>
</feature>
<evidence type="ECO:0000256" key="3">
    <source>
        <dbReference type="ARBA" id="ARBA00022525"/>
    </source>
</evidence>
<evidence type="ECO:0000313" key="15">
    <source>
        <dbReference type="Proteomes" id="UP000256869"/>
    </source>
</evidence>
<keyword evidence="4 9" id="KW-0645">Protease</keyword>
<dbReference type="CDD" id="cd07474">
    <property type="entry name" value="Peptidases_S8_subtilisin_Vpr-like"/>
    <property type="match status" value="1"/>
</dbReference>
<dbReference type="InterPro" id="IPR000209">
    <property type="entry name" value="Peptidase_S8/S53_dom"/>
</dbReference>
<dbReference type="SUPFAM" id="SSF52025">
    <property type="entry name" value="PA domain"/>
    <property type="match status" value="1"/>
</dbReference>
<dbReference type="InterPro" id="IPR050131">
    <property type="entry name" value="Peptidase_S8_subtilisin-like"/>
</dbReference>
<evidence type="ECO:0000256" key="11">
    <source>
        <dbReference type="SAM" id="MobiDB-lite"/>
    </source>
</evidence>
<evidence type="ECO:0000259" key="13">
    <source>
        <dbReference type="PROSITE" id="PS51272"/>
    </source>
</evidence>
<feature type="domain" description="SLH" evidence="13">
    <location>
        <begin position="1235"/>
        <end position="1298"/>
    </location>
</feature>
<feature type="compositionally biased region" description="Pro residues" evidence="11">
    <location>
        <begin position="987"/>
        <end position="999"/>
    </location>
</feature>
<dbReference type="PROSITE" id="PS00138">
    <property type="entry name" value="SUBTILASE_SER"/>
    <property type="match status" value="1"/>
</dbReference>
<gene>
    <name evidence="14" type="ORF">DFP95_13035</name>
</gene>
<dbReference type="EMBL" id="QRDY01000030">
    <property type="protein sequence ID" value="RED52828.1"/>
    <property type="molecule type" value="Genomic_DNA"/>
</dbReference>
<dbReference type="Gene3D" id="3.40.50.200">
    <property type="entry name" value="Peptidase S8/S53 domain"/>
    <property type="match status" value="2"/>
</dbReference>
<feature type="domain" description="SLH" evidence="13">
    <location>
        <begin position="1360"/>
        <end position="1422"/>
    </location>
</feature>
<dbReference type="GO" id="GO:0006508">
    <property type="term" value="P:proteolysis"/>
    <property type="evidence" value="ECO:0007669"/>
    <property type="project" value="UniProtKB-KW"/>
</dbReference>
<comment type="caution">
    <text evidence="14">The sequence shown here is derived from an EMBL/GenBank/DDBJ whole genome shotgun (WGS) entry which is preliminary data.</text>
</comment>
<dbReference type="PROSITE" id="PS00136">
    <property type="entry name" value="SUBTILASE_ASP"/>
    <property type="match status" value="1"/>
</dbReference>
<evidence type="ECO:0000256" key="10">
    <source>
        <dbReference type="RuleBase" id="RU003355"/>
    </source>
</evidence>
<dbReference type="PRINTS" id="PR00723">
    <property type="entry name" value="SUBTILISIN"/>
</dbReference>
<evidence type="ECO:0000313" key="14">
    <source>
        <dbReference type="EMBL" id="RED52828.1"/>
    </source>
</evidence>
<dbReference type="Pfam" id="PF00395">
    <property type="entry name" value="SLH"/>
    <property type="match status" value="2"/>
</dbReference>
<evidence type="ECO:0000256" key="2">
    <source>
        <dbReference type="ARBA" id="ARBA00022512"/>
    </source>
</evidence>
<keyword evidence="3" id="KW-0964">Secreted</keyword>
<sequence length="1422" mass="150357">MAKLRIKQSVALLTAALLLAAPFNHGSKASASGTSSSSSIADIISSNKSILPPSMSSILEAKDSIGIATVDPEINTSSTDKINVIVQLSSQPVSVAQYSAGLTRSSFSAQSTESAIKKEQSSFVSSASSKGISMTVNYQYDTVLNGMEVTVSASDIPKLALMYGVKAISKNRNYYPVPMEASPIYGANGSEINYDTEPLEQIGADDAWAGGFTGKGMKVGVIDTGVDYLHPDLKDAYKGGYDSINRDDDPYEDEPDISFGFVGSDHGTHVSGTIVGRATNTTDEMVQKGVAYEADLYVYKVLGKKWNPDKYVFDVTGSSAQVIDGIEHAVKDHMDVINMSLGSDMVKNPDSPDSIAVNNAVLSGVTAVIANGNAGADGLYYYSMGSPASAQLGISVAAATSTSSHFSGSFTDSLSVNQAVYSLEVMAWETGGSNFNEVLGSEPLDAVYVGLGDDGDYMDKDVHGKVVLISRGVLNFVDKVAKAKANGAKAAIIFNGNVAKDSTTAADLSEHIADRDGPIGPIAFLGENYEFMPTFDMSGYEGRALARLITDPANADVPLQFTFGPFNETIVPGDTIADFSSRGPNSDGNYSIKPDLTAPGVNIRSTWPAYGEKDYGYGIAHYDKAYNRISGTSMATPHIAGLALLLKQEHRDWSPRDIRAALANTADSLSTLDGTQQYDVYSQGAGRANVANAILTPAIVQAMDPITIYDAKMTPKVMESEASSLSFGAISPGEEPISKPLRLKNTSDEALTYAVSVVMHPNVTSDPSDPIVTPSADNIELTLGGLDTDSSNTITVGAQTSHPFTLAAKAKTEAIHGVYEGEIKLEHDGLPTLHLPFVIHVGDDVADNDFALQNLSLTSTTISPDAPIDINVTLANGNVNFLDVEIFNFDEEFVGRLSDFLDLDVAANKLNTIAPGSITFEQIDGSFIDGELDEYGNDLVKQLPEGIYHLEVIAAHFDDMLNVDFAQSSSATVYVKLQSDTGETPTEPGPEPSPEPDPGTPAGGGSTGVPVTDKPMDSEVVKSILQSNQTLSSITGEATKQGDQTVVTVTEAELQKALDAAKASPTVFNISAASTEASPTKVRLSLTAAQVKLLKSASEQGSIALTWSDATVALPLSVLSGFAENTGLILTISPSADSKSLFTAKYPTATVLGTPYTFEAFSIVNGVETQVSLKPDQSVSRAFLLDQSIDASSAGVLYAEGNQVYPTPSRFTKTTNGKTIVTIIRPGFSDYAVVTREISFTDIQASWAAGPIQSLADKFIVNGTSATKFSPKKPVTRAEFATMLVNAIGLDKQSSTSSFTDIKGTEWFAEDVATAYKAGLITGNGGKFKPNDPITRQDLTVMLARAATMLHISKTSGTPIKPYADASKFGAYAQDSIQAVTDAGLMQGVEKQGRLFFDPILSTTREAAAKVLYQLLDAANLI</sequence>
<dbReference type="InterPro" id="IPR015500">
    <property type="entry name" value="Peptidase_S8_subtilisin-rel"/>
</dbReference>
<evidence type="ECO:0000256" key="7">
    <source>
        <dbReference type="ARBA" id="ARBA00022825"/>
    </source>
</evidence>
<dbReference type="GO" id="GO:0004252">
    <property type="term" value="F:serine-type endopeptidase activity"/>
    <property type="evidence" value="ECO:0007669"/>
    <property type="project" value="UniProtKB-UniRule"/>
</dbReference>
<evidence type="ECO:0000256" key="1">
    <source>
        <dbReference type="ARBA" id="ARBA00011073"/>
    </source>
</evidence>
<keyword evidence="2" id="KW-0134">Cell wall</keyword>
<dbReference type="PANTHER" id="PTHR43806:SF65">
    <property type="entry name" value="SERINE PROTEASE APRX"/>
    <property type="match status" value="1"/>
</dbReference>
<dbReference type="InterPro" id="IPR001119">
    <property type="entry name" value="SLH_dom"/>
</dbReference>
<feature type="region of interest" description="Disordered" evidence="11">
    <location>
        <begin position="978"/>
        <end position="1014"/>
    </location>
</feature>
<evidence type="ECO:0000256" key="8">
    <source>
        <dbReference type="PIRSR" id="PIRSR615500-1"/>
    </source>
</evidence>
<accession>A0A3D9HTJ8</accession>
<name>A0A3D9HTJ8_9BACL</name>
<dbReference type="SUPFAM" id="SSF52743">
    <property type="entry name" value="Subtilisin-like"/>
    <property type="match status" value="1"/>
</dbReference>
<evidence type="ECO:0000256" key="6">
    <source>
        <dbReference type="ARBA" id="ARBA00022801"/>
    </source>
</evidence>
<feature type="active site" description="Charge relay system" evidence="8 9">
    <location>
        <position position="223"/>
    </location>
</feature>
<evidence type="ECO:0000256" key="9">
    <source>
        <dbReference type="PROSITE-ProRule" id="PRU01240"/>
    </source>
</evidence>
<dbReference type="Pfam" id="PF02225">
    <property type="entry name" value="PA"/>
    <property type="match status" value="1"/>
</dbReference>
<feature type="chain" id="PRO_5039099754" evidence="12">
    <location>
        <begin position="27"/>
        <end position="1422"/>
    </location>
</feature>
<dbReference type="PROSITE" id="PS51892">
    <property type="entry name" value="SUBTILASE"/>
    <property type="match status" value="1"/>
</dbReference>
<reference evidence="14 15" key="1">
    <citation type="submission" date="2018-07" db="EMBL/GenBank/DDBJ databases">
        <title>Genomic Encyclopedia of Type Strains, Phase III (KMG-III): the genomes of soil and plant-associated and newly described type strains.</title>
        <authorList>
            <person name="Whitman W."/>
        </authorList>
    </citation>
    <scope>NUCLEOTIDE SEQUENCE [LARGE SCALE GENOMIC DNA]</scope>
    <source>
        <strain evidence="14 15">CECT 8236</strain>
    </source>
</reference>
<dbReference type="InterPro" id="IPR023828">
    <property type="entry name" value="Peptidase_S8_Ser-AS"/>
</dbReference>
<evidence type="ECO:0000256" key="12">
    <source>
        <dbReference type="SAM" id="SignalP"/>
    </source>
</evidence>
<protein>
    <submittedName>
        <fullName evidence="14">S-layer family protein</fullName>
    </submittedName>
</protein>
<dbReference type="InterPro" id="IPR046450">
    <property type="entry name" value="PA_dom_sf"/>
</dbReference>
<dbReference type="PROSITE" id="PS00137">
    <property type="entry name" value="SUBTILASE_HIS"/>
    <property type="match status" value="1"/>
</dbReference>
<dbReference type="InterPro" id="IPR022398">
    <property type="entry name" value="Peptidase_S8_His-AS"/>
</dbReference>
<dbReference type="Pfam" id="PF00082">
    <property type="entry name" value="Peptidase_S8"/>
    <property type="match status" value="1"/>
</dbReference>
<evidence type="ECO:0000256" key="5">
    <source>
        <dbReference type="ARBA" id="ARBA00022729"/>
    </source>
</evidence>
<dbReference type="RefSeq" id="WP_181907619.1">
    <property type="nucleotide sequence ID" value="NZ_QRDY01000030.1"/>
</dbReference>
<feature type="active site" description="Charge relay system" evidence="8 9">
    <location>
        <position position="633"/>
    </location>
</feature>
<keyword evidence="7 9" id="KW-0720">Serine protease</keyword>
<feature type="signal peptide" evidence="12">
    <location>
        <begin position="1"/>
        <end position="26"/>
    </location>
</feature>
<dbReference type="PANTHER" id="PTHR43806">
    <property type="entry name" value="PEPTIDASE S8"/>
    <property type="match status" value="1"/>
</dbReference>
<dbReference type="InterPro" id="IPR036852">
    <property type="entry name" value="Peptidase_S8/S53_dom_sf"/>
</dbReference>